<dbReference type="AlphaFoldDB" id="A0AAX3PAR2"/>
<dbReference type="Pfam" id="PF11726">
    <property type="entry name" value="YagK_YfjJ_C"/>
    <property type="match status" value="1"/>
</dbReference>
<evidence type="ECO:0000259" key="1">
    <source>
        <dbReference type="Pfam" id="PF11726"/>
    </source>
</evidence>
<name>A0AAX3PAR2_AERHY</name>
<dbReference type="EMBL" id="CP118942">
    <property type="protein sequence ID" value="WEE27245.1"/>
    <property type="molecule type" value="Genomic_DNA"/>
</dbReference>
<accession>A0AAX3PAR2</accession>
<gene>
    <name evidence="2" type="ORF">PY771_02725</name>
</gene>
<dbReference type="InterPro" id="IPR057271">
    <property type="entry name" value="YagK_YfjJ_C"/>
</dbReference>
<sequence length="325" mass="37587">MFNTVRLLNILPLARKLQHTTFPVVIVAYTPIRELHIDCLDQSLSACLFSALETVRDYFYCHTEISSAHPTIELFLTHMRVVPRLHLARMPSLDSQTAHKLADAINNALGAFLSASNSQSHRKRLNNLQRVEKRNQRSIATYINSLFAQHAKLLFIRLDIGYREVHYHRLTADNITHDLRHYLSVIPRRFKHLVGYIWKIEYGIDRRFHFHLTFIFNGAEHQQDISLGKTLGEQWEAVTDGQGNYYNCNSRRVQYHEWGTDGIGMVHYADTDKQALLLSALGYLTKPDEQILATLPAGRRTFGRMEISITQPRTGRPRRLRLSNS</sequence>
<evidence type="ECO:0000313" key="3">
    <source>
        <dbReference type="Proteomes" id="UP001214666"/>
    </source>
</evidence>
<proteinExistence type="predicted"/>
<feature type="domain" description="YagK/YfjJ C-terminal" evidence="1">
    <location>
        <begin position="173"/>
        <end position="304"/>
    </location>
</feature>
<dbReference type="Proteomes" id="UP001214666">
    <property type="component" value="Chromosome"/>
</dbReference>
<organism evidence="2 3">
    <name type="scientific">Aeromonas hydrophila</name>
    <dbReference type="NCBI Taxonomy" id="644"/>
    <lineage>
        <taxon>Bacteria</taxon>
        <taxon>Pseudomonadati</taxon>
        <taxon>Pseudomonadota</taxon>
        <taxon>Gammaproteobacteria</taxon>
        <taxon>Aeromonadales</taxon>
        <taxon>Aeromonadaceae</taxon>
        <taxon>Aeromonas</taxon>
    </lineage>
</organism>
<protein>
    <submittedName>
        <fullName evidence="2">Inovirus Gp2 family protein</fullName>
    </submittedName>
</protein>
<dbReference type="RefSeq" id="WP_264098738.1">
    <property type="nucleotide sequence ID" value="NZ_CP118942.1"/>
</dbReference>
<evidence type="ECO:0000313" key="2">
    <source>
        <dbReference type="EMBL" id="WEE27245.1"/>
    </source>
</evidence>
<reference evidence="2" key="1">
    <citation type="submission" date="2023-02" db="EMBL/GenBank/DDBJ databases">
        <title>The sequence of Aeromonas hydrophila K533.</title>
        <authorList>
            <person name="Luo X."/>
        </authorList>
    </citation>
    <scope>NUCLEOTIDE SEQUENCE</scope>
    <source>
        <strain evidence="2">K533</strain>
    </source>
</reference>